<evidence type="ECO:0000313" key="2">
    <source>
        <dbReference type="EMBL" id="MDO5970499.1"/>
    </source>
</evidence>
<reference evidence="2" key="1">
    <citation type="submission" date="2023-07" db="EMBL/GenBank/DDBJ databases">
        <title>Two novel species in the genus Flavivirga.</title>
        <authorList>
            <person name="Kwon K."/>
        </authorList>
    </citation>
    <scope>NUCLEOTIDE SEQUENCE</scope>
    <source>
        <strain evidence="2">KCTC 52353</strain>
    </source>
</reference>
<feature type="coiled-coil region" evidence="1">
    <location>
        <begin position="88"/>
        <end position="115"/>
    </location>
</feature>
<accession>A0ABT8WBI8</accession>
<gene>
    <name evidence="2" type="ORF">Q4Q35_11845</name>
</gene>
<sequence length="341" mass="37816">MIHTKNNNSTKLIRVYNTFLSNLKQLIDILKNLRDMLFKAEKALLISKKLSDKLNELYALLVATDISLLAMSNIPYVGAVAKVVQKVVTQIKKVVEQAKTKVNRLEQKIKPHREKVKKFGEYIDKILKPLLKIQQFITKEEQLLSATYQANDGLPASRYKDISLDKLHKTSDKLNSILAVPIGIIDKVNKLLATTQDIVKEIQKLCGLISKVIQPIIAMMDELDRVTGVLKKLSKVLTKKISIKLGFFSISMSIEKILNATGSIPGLSILTKIATKILKPILSALGLRVDSIPGLDGGVGNLGKVFGKLNVLDKLKQAITKQFATLTIQENPQGTFKNVNA</sequence>
<dbReference type="RefSeq" id="WP_303278187.1">
    <property type="nucleotide sequence ID" value="NZ_JAUOEK010000120.1"/>
</dbReference>
<dbReference type="Proteomes" id="UP001176883">
    <property type="component" value="Unassembled WGS sequence"/>
</dbReference>
<organism evidence="2 3">
    <name type="scientific">Flavivirga aquimarina</name>
    <dbReference type="NCBI Taxonomy" id="2027862"/>
    <lineage>
        <taxon>Bacteria</taxon>
        <taxon>Pseudomonadati</taxon>
        <taxon>Bacteroidota</taxon>
        <taxon>Flavobacteriia</taxon>
        <taxon>Flavobacteriales</taxon>
        <taxon>Flavobacteriaceae</taxon>
        <taxon>Flavivirga</taxon>
    </lineage>
</organism>
<keyword evidence="3" id="KW-1185">Reference proteome</keyword>
<evidence type="ECO:0000256" key="1">
    <source>
        <dbReference type="SAM" id="Coils"/>
    </source>
</evidence>
<evidence type="ECO:0000313" key="3">
    <source>
        <dbReference type="Proteomes" id="UP001176883"/>
    </source>
</evidence>
<dbReference type="EMBL" id="JAUOEK010000120">
    <property type="protein sequence ID" value="MDO5970499.1"/>
    <property type="molecule type" value="Genomic_DNA"/>
</dbReference>
<proteinExistence type="predicted"/>
<keyword evidence="1" id="KW-0175">Coiled coil</keyword>
<protein>
    <submittedName>
        <fullName evidence="2">Uncharacterized protein</fullName>
    </submittedName>
</protein>
<comment type="caution">
    <text evidence="2">The sequence shown here is derived from an EMBL/GenBank/DDBJ whole genome shotgun (WGS) entry which is preliminary data.</text>
</comment>
<name>A0ABT8WBI8_9FLAO</name>